<comment type="caution">
    <text evidence="2">The sequence shown here is derived from an EMBL/GenBank/DDBJ whole genome shotgun (WGS) entry which is preliminary data.</text>
</comment>
<proteinExistence type="predicted"/>
<sequence>MLAEFGAAVVVARDPHHGRADALGPRLDQIPQLAVCARFALVGEIAGEHDGGRRDAAGLGLPQQRGQPRLGVDGTVELGVGGDQVGVAEVEKHMVWLRILGDSRDVHGHPPRRR</sequence>
<dbReference type="Proteomes" id="UP000037179">
    <property type="component" value="Unassembled WGS sequence"/>
</dbReference>
<protein>
    <submittedName>
        <fullName evidence="2">Uncharacterized protein</fullName>
    </submittedName>
</protein>
<dbReference type="EMBL" id="BBYQ01000072">
    <property type="protein sequence ID" value="GAP30082.1"/>
    <property type="molecule type" value="Genomic_DNA"/>
</dbReference>
<keyword evidence="3" id="KW-1185">Reference proteome</keyword>
<evidence type="ECO:0000256" key="1">
    <source>
        <dbReference type="SAM" id="MobiDB-lite"/>
    </source>
</evidence>
<feature type="region of interest" description="Disordered" evidence="1">
    <location>
        <begin position="52"/>
        <end position="73"/>
    </location>
</feature>
<reference evidence="2 3" key="2">
    <citation type="journal article" date="2016" name="Genome Announc.">
        <title>Draft Genome Sequence of Erythromycin- and Oxytetracycline-Sensitive Nocardia seriolae Strain U-1 (NBRC 110359).</title>
        <authorList>
            <person name="Imajoh M."/>
            <person name="Sukeda M."/>
            <person name="Shimizu M."/>
            <person name="Yamane J."/>
            <person name="Ohnishi K."/>
            <person name="Oshima S."/>
        </authorList>
    </citation>
    <scope>NUCLEOTIDE SEQUENCE [LARGE SCALE GENOMIC DNA]</scope>
    <source>
        <strain evidence="2 3">U-1</strain>
    </source>
</reference>
<gene>
    <name evidence="2" type="ORF">NSK11_contig00072-0005</name>
</gene>
<evidence type="ECO:0000313" key="3">
    <source>
        <dbReference type="Proteomes" id="UP000037179"/>
    </source>
</evidence>
<evidence type="ECO:0000313" key="2">
    <source>
        <dbReference type="EMBL" id="GAP30082.1"/>
    </source>
</evidence>
<name>A0ABC9YXD9_9NOCA</name>
<reference evidence="3" key="1">
    <citation type="submission" date="2015-07" db="EMBL/GenBank/DDBJ databases">
        <title>Nocardia seriolae U-1 whole genome shotgun sequence.</title>
        <authorList>
            <person name="Imajoh M."/>
            <person name="Fukumoto Y."/>
            <person name="Sukeda M."/>
            <person name="Yamane J."/>
            <person name="Yamasaki K."/>
            <person name="Shimizu M."/>
            <person name="Ohnishi K."/>
            <person name="Oshima S."/>
        </authorList>
    </citation>
    <scope>NUCLEOTIDE SEQUENCE [LARGE SCALE GENOMIC DNA]</scope>
    <source>
        <strain evidence="3">U-1</strain>
    </source>
</reference>
<dbReference type="AlphaFoldDB" id="A0ABC9YXD9"/>
<organism evidence="2 3">
    <name type="scientific">Nocardia seriolae</name>
    <dbReference type="NCBI Taxonomy" id="37332"/>
    <lineage>
        <taxon>Bacteria</taxon>
        <taxon>Bacillati</taxon>
        <taxon>Actinomycetota</taxon>
        <taxon>Actinomycetes</taxon>
        <taxon>Mycobacteriales</taxon>
        <taxon>Nocardiaceae</taxon>
        <taxon>Nocardia</taxon>
    </lineage>
</organism>
<accession>A0ABC9YXD9</accession>